<organism evidence="3 4">
    <name type="scientific">Allomyces macrogynus (strain ATCC 38327)</name>
    <name type="common">Allomyces javanicus var. macrogynus</name>
    <dbReference type="NCBI Taxonomy" id="578462"/>
    <lineage>
        <taxon>Eukaryota</taxon>
        <taxon>Fungi</taxon>
        <taxon>Fungi incertae sedis</taxon>
        <taxon>Blastocladiomycota</taxon>
        <taxon>Blastocladiomycetes</taxon>
        <taxon>Blastocladiales</taxon>
        <taxon>Blastocladiaceae</taxon>
        <taxon>Allomyces</taxon>
    </lineage>
</organism>
<evidence type="ECO:0000256" key="1">
    <source>
        <dbReference type="SAM" id="MobiDB-lite"/>
    </source>
</evidence>
<keyword evidence="2" id="KW-1133">Transmembrane helix</keyword>
<evidence type="ECO:0000256" key="2">
    <source>
        <dbReference type="SAM" id="Phobius"/>
    </source>
</evidence>
<feature type="transmembrane region" description="Helical" evidence="2">
    <location>
        <begin position="344"/>
        <end position="367"/>
    </location>
</feature>
<accession>A0A0L0S680</accession>
<feature type="compositionally biased region" description="Basic and acidic residues" evidence="1">
    <location>
        <begin position="120"/>
        <end position="129"/>
    </location>
</feature>
<feature type="transmembrane region" description="Helical" evidence="2">
    <location>
        <begin position="422"/>
        <end position="442"/>
    </location>
</feature>
<evidence type="ECO:0000313" key="4">
    <source>
        <dbReference type="Proteomes" id="UP000054350"/>
    </source>
</evidence>
<feature type="compositionally biased region" description="Polar residues" evidence="1">
    <location>
        <begin position="1"/>
        <end position="10"/>
    </location>
</feature>
<feature type="compositionally biased region" description="Low complexity" evidence="1">
    <location>
        <begin position="140"/>
        <end position="160"/>
    </location>
</feature>
<feature type="transmembrane region" description="Helical" evidence="2">
    <location>
        <begin position="387"/>
        <end position="410"/>
    </location>
</feature>
<reference evidence="3 4" key="1">
    <citation type="submission" date="2009-11" db="EMBL/GenBank/DDBJ databases">
        <title>Annotation of Allomyces macrogynus ATCC 38327.</title>
        <authorList>
            <consortium name="The Broad Institute Genome Sequencing Platform"/>
            <person name="Russ C."/>
            <person name="Cuomo C."/>
            <person name="Burger G."/>
            <person name="Gray M.W."/>
            <person name="Holland P.W.H."/>
            <person name="King N."/>
            <person name="Lang F.B.F."/>
            <person name="Roger A.J."/>
            <person name="Ruiz-Trillo I."/>
            <person name="Young S.K."/>
            <person name="Zeng Q."/>
            <person name="Gargeya S."/>
            <person name="Fitzgerald M."/>
            <person name="Haas B."/>
            <person name="Abouelleil A."/>
            <person name="Alvarado L."/>
            <person name="Arachchi H.M."/>
            <person name="Berlin A."/>
            <person name="Chapman S.B."/>
            <person name="Gearin G."/>
            <person name="Goldberg J."/>
            <person name="Griggs A."/>
            <person name="Gujja S."/>
            <person name="Hansen M."/>
            <person name="Heiman D."/>
            <person name="Howarth C."/>
            <person name="Larimer J."/>
            <person name="Lui A."/>
            <person name="MacDonald P.J.P."/>
            <person name="McCowen C."/>
            <person name="Montmayeur A."/>
            <person name="Murphy C."/>
            <person name="Neiman D."/>
            <person name="Pearson M."/>
            <person name="Priest M."/>
            <person name="Roberts A."/>
            <person name="Saif S."/>
            <person name="Shea T."/>
            <person name="Sisk P."/>
            <person name="Stolte C."/>
            <person name="Sykes S."/>
            <person name="Wortman J."/>
            <person name="Nusbaum C."/>
            <person name="Birren B."/>
        </authorList>
    </citation>
    <scope>NUCLEOTIDE SEQUENCE [LARGE SCALE GENOMIC DNA]</scope>
    <source>
        <strain evidence="3 4">ATCC 38327</strain>
    </source>
</reference>
<feature type="region of interest" description="Disordered" evidence="1">
    <location>
        <begin position="1"/>
        <end position="160"/>
    </location>
</feature>
<keyword evidence="2" id="KW-0472">Membrane</keyword>
<proteinExistence type="predicted"/>
<dbReference type="VEuPathDB" id="FungiDB:AMAG_04784"/>
<feature type="region of interest" description="Disordered" evidence="1">
    <location>
        <begin position="198"/>
        <end position="223"/>
    </location>
</feature>
<evidence type="ECO:0000313" key="3">
    <source>
        <dbReference type="EMBL" id="KNE57950.1"/>
    </source>
</evidence>
<feature type="transmembrane region" description="Helical" evidence="2">
    <location>
        <begin position="483"/>
        <end position="503"/>
    </location>
</feature>
<keyword evidence="4" id="KW-1185">Reference proteome</keyword>
<dbReference type="OrthoDB" id="5284712at2759"/>
<keyword evidence="2" id="KW-0812">Transmembrane</keyword>
<gene>
    <name evidence="3" type="ORF">AMAG_04784</name>
</gene>
<protein>
    <recommendedName>
        <fullName evidence="5">MARVEL domain-containing protein</fullName>
    </recommendedName>
</protein>
<dbReference type="Proteomes" id="UP000054350">
    <property type="component" value="Unassembled WGS sequence"/>
</dbReference>
<feature type="compositionally biased region" description="Low complexity" evidence="1">
    <location>
        <begin position="45"/>
        <end position="74"/>
    </location>
</feature>
<dbReference type="EMBL" id="GG745332">
    <property type="protein sequence ID" value="KNE57950.1"/>
    <property type="molecule type" value="Genomic_DNA"/>
</dbReference>
<name>A0A0L0S680_ALLM3</name>
<evidence type="ECO:0008006" key="5">
    <source>
        <dbReference type="Google" id="ProtNLM"/>
    </source>
</evidence>
<sequence length="520" mass="55350">MTNPSCNNPKQPLLAGDPGGAVPGHDDEDRACSIPLPPSPIKSTSALSSPAAPIPASVRTTSSPTTSHAHTAAPRGRSRPRTAQPRSDPPLLGRGSSAATAATVHFSVNTPEPPALFRAEGSESRENRPGRSMRRRQQRPHSFSVSRSPPPVSASVLPSRPGIRRQLSLLSQSPSRATTEQPRSMLLPLALTRSLSVDRSQSVMPSARTVRVPPPSNNAPPGRPWPLTLSFDCDLDAPLEDLETVVVDGAAASNSIRQTITTHSGSPTLPFAATPPPPPPDAPIPLTRLQTDRTAIPDPPRSPTLTERQAMGVGRALNDKMHLFLSTQRTQYQSKLVTMQSPRFLLRALQLAGGIAALVCLYSATFVVNFTSTSIGISGINLASLTAVSSVVLSVTAIFILLLPTWVGVAPARERSVSPVEIVLDGIYAALWIAAAAIQAAYGTCPQLLFRSSSVTPEANLFAHLSETQRAQLSDLSCVPWNVSWAVGLAVGVLYLVTCTNGFRTWWKSPKASRHAFLLM</sequence>
<dbReference type="AlphaFoldDB" id="A0A0L0S680"/>
<feature type="compositionally biased region" description="Pro residues" evidence="1">
    <location>
        <begin position="212"/>
        <end position="223"/>
    </location>
</feature>
<reference evidence="4" key="2">
    <citation type="submission" date="2009-11" db="EMBL/GenBank/DDBJ databases">
        <title>The Genome Sequence of Allomyces macrogynus strain ATCC 38327.</title>
        <authorList>
            <consortium name="The Broad Institute Genome Sequencing Platform"/>
            <person name="Russ C."/>
            <person name="Cuomo C."/>
            <person name="Shea T."/>
            <person name="Young S.K."/>
            <person name="Zeng Q."/>
            <person name="Koehrsen M."/>
            <person name="Haas B."/>
            <person name="Borodovsky M."/>
            <person name="Guigo R."/>
            <person name="Alvarado L."/>
            <person name="Berlin A."/>
            <person name="Borenstein D."/>
            <person name="Chen Z."/>
            <person name="Engels R."/>
            <person name="Freedman E."/>
            <person name="Gellesch M."/>
            <person name="Goldberg J."/>
            <person name="Griggs A."/>
            <person name="Gujja S."/>
            <person name="Heiman D."/>
            <person name="Hepburn T."/>
            <person name="Howarth C."/>
            <person name="Jen D."/>
            <person name="Larson L."/>
            <person name="Lewis B."/>
            <person name="Mehta T."/>
            <person name="Park D."/>
            <person name="Pearson M."/>
            <person name="Roberts A."/>
            <person name="Saif S."/>
            <person name="Shenoy N."/>
            <person name="Sisk P."/>
            <person name="Stolte C."/>
            <person name="Sykes S."/>
            <person name="Walk T."/>
            <person name="White J."/>
            <person name="Yandava C."/>
            <person name="Burger G."/>
            <person name="Gray M.W."/>
            <person name="Holland P.W.H."/>
            <person name="King N."/>
            <person name="Lang F.B.F."/>
            <person name="Roger A.J."/>
            <person name="Ruiz-Trillo I."/>
            <person name="Lander E."/>
            <person name="Nusbaum C."/>
        </authorList>
    </citation>
    <scope>NUCLEOTIDE SEQUENCE [LARGE SCALE GENOMIC DNA]</scope>
    <source>
        <strain evidence="4">ATCC 38327</strain>
    </source>
</reference>